<evidence type="ECO:0000313" key="5">
    <source>
        <dbReference type="EMBL" id="RKJ95122.1"/>
    </source>
</evidence>
<name>A0A3R7IRW0_9BURK</name>
<dbReference type="GO" id="GO:0046872">
    <property type="term" value="F:metal ion binding"/>
    <property type="evidence" value="ECO:0007669"/>
    <property type="project" value="UniProtKB-KW"/>
</dbReference>
<dbReference type="AlphaFoldDB" id="A0A3R7IRW0"/>
<dbReference type="InterPro" id="IPR013785">
    <property type="entry name" value="Aldolase_TIM"/>
</dbReference>
<evidence type="ECO:0000313" key="6">
    <source>
        <dbReference type="Proteomes" id="UP000216225"/>
    </source>
</evidence>
<dbReference type="SUPFAM" id="SSF51569">
    <property type="entry name" value="Aldolase"/>
    <property type="match status" value="1"/>
</dbReference>
<comment type="similarity">
    <text evidence="1">Belongs to the HMG-CoA lyase family.</text>
</comment>
<accession>A0A3R7IRW0</accession>
<sequence>MQFPKFVEFHEEGPREGFQSEKQHYPLAQRAALVDALTDTGLRRIQVASFVSPKMVPTMADAPQLFAAIRKREGVRHTALWLGVRGFEQAAATPGVDLDGKLFFYTTERFCQANNSCGTQEHRQRQLEWLDAYQRRGLPLEAVYIIAAFGCQHEGAVPVESVLDIVDFVARACAERGLPLPHIYLGDTVGWANPEEVKRRVRAVRQRLPGVRVGLHLHDTRGMGAANFYAALQEGVDLFDSSVAGLGGCPFSNHADMQAAGNVCTEDMVQMCHELGIATGIALDRLIEASRLAERIIGRTLPGRSMHSGSLDAHRTALAAA</sequence>
<dbReference type="Gene3D" id="3.20.20.70">
    <property type="entry name" value="Aldolase class I"/>
    <property type="match status" value="1"/>
</dbReference>
<keyword evidence="2" id="KW-0479">Metal-binding</keyword>
<gene>
    <name evidence="5" type="ORF">CE154_018625</name>
</gene>
<evidence type="ECO:0000259" key="4">
    <source>
        <dbReference type="PROSITE" id="PS50991"/>
    </source>
</evidence>
<keyword evidence="3 5" id="KW-0456">Lyase</keyword>
<dbReference type="Pfam" id="PF00682">
    <property type="entry name" value="HMGL-like"/>
    <property type="match status" value="1"/>
</dbReference>
<dbReference type="PANTHER" id="PTHR42738:SF7">
    <property type="entry name" value="HYDROXYMETHYLGLUTARYL-COA LYASE"/>
    <property type="match status" value="1"/>
</dbReference>
<dbReference type="GO" id="GO:0004419">
    <property type="term" value="F:hydroxymethylglutaryl-CoA lyase activity"/>
    <property type="evidence" value="ECO:0007669"/>
    <property type="project" value="UniProtKB-EC"/>
</dbReference>
<feature type="domain" description="Pyruvate carboxyltransferase" evidence="4">
    <location>
        <begin position="7"/>
        <end position="287"/>
    </location>
</feature>
<dbReference type="PROSITE" id="PS50991">
    <property type="entry name" value="PYR_CT"/>
    <property type="match status" value="1"/>
</dbReference>
<organism evidence="5 6">
    <name type="scientific">Alicycliphilus denitrificans</name>
    <dbReference type="NCBI Taxonomy" id="179636"/>
    <lineage>
        <taxon>Bacteria</taxon>
        <taxon>Pseudomonadati</taxon>
        <taxon>Pseudomonadota</taxon>
        <taxon>Betaproteobacteria</taxon>
        <taxon>Burkholderiales</taxon>
        <taxon>Comamonadaceae</taxon>
        <taxon>Alicycliphilus</taxon>
    </lineage>
</organism>
<evidence type="ECO:0000256" key="1">
    <source>
        <dbReference type="ARBA" id="ARBA00009405"/>
    </source>
</evidence>
<dbReference type="PANTHER" id="PTHR42738">
    <property type="entry name" value="HYDROXYMETHYLGLUTARYL-COA LYASE"/>
    <property type="match status" value="1"/>
</dbReference>
<dbReference type="GO" id="GO:0006552">
    <property type="term" value="P:L-leucine catabolic process"/>
    <property type="evidence" value="ECO:0007669"/>
    <property type="project" value="TreeGrafter"/>
</dbReference>
<dbReference type="NCBIfam" id="NF004283">
    <property type="entry name" value="PRK05692.1"/>
    <property type="match status" value="1"/>
</dbReference>
<dbReference type="RefSeq" id="WP_094437631.1">
    <property type="nucleotide sequence ID" value="NZ_NKDB02000004.1"/>
</dbReference>
<proteinExistence type="inferred from homology"/>
<dbReference type="InterPro" id="IPR000891">
    <property type="entry name" value="PYR_CT"/>
</dbReference>
<comment type="caution">
    <text evidence="5">The sequence shown here is derived from an EMBL/GenBank/DDBJ whole genome shotgun (WGS) entry which is preliminary data.</text>
</comment>
<dbReference type="EC" id="4.1.3.4" evidence="5"/>
<dbReference type="Proteomes" id="UP000216225">
    <property type="component" value="Unassembled WGS sequence"/>
</dbReference>
<evidence type="ECO:0000256" key="2">
    <source>
        <dbReference type="ARBA" id="ARBA00022723"/>
    </source>
</evidence>
<reference evidence="5 6" key="1">
    <citation type="submission" date="2018-09" db="EMBL/GenBank/DDBJ databases">
        <title>Genome comparison of Alicycliphilus sp. BQ1, a polyurethanolytic bacterium, with its closest phylogenetic relatives Alicycliphilus denitrificans BC and K601, unable to attack polyurethane.</title>
        <authorList>
            <person name="Loza-Tavera H."/>
            <person name="Lozano L."/>
            <person name="Cevallos M."/>
            <person name="Maya-Lucas O."/>
            <person name="Garcia-Mena J."/>
            <person name="Hernandez J."/>
        </authorList>
    </citation>
    <scope>NUCLEOTIDE SEQUENCE [LARGE SCALE GENOMIC DNA]</scope>
    <source>
        <strain evidence="5 6">BQ1</strain>
    </source>
</reference>
<dbReference type="CDD" id="cd07938">
    <property type="entry name" value="DRE_TIM_HMGL"/>
    <property type="match status" value="1"/>
</dbReference>
<dbReference type="EMBL" id="NKDB02000004">
    <property type="protein sequence ID" value="RKJ95122.1"/>
    <property type="molecule type" value="Genomic_DNA"/>
</dbReference>
<dbReference type="InterPro" id="IPR043594">
    <property type="entry name" value="HMGL"/>
</dbReference>
<dbReference type="GO" id="GO:0046951">
    <property type="term" value="P:ketone body biosynthetic process"/>
    <property type="evidence" value="ECO:0007669"/>
    <property type="project" value="TreeGrafter"/>
</dbReference>
<protein>
    <submittedName>
        <fullName evidence="5">Hydroxymethylglutaryl-CoA lyase</fullName>
        <ecNumber evidence="5">4.1.3.4</ecNumber>
    </submittedName>
</protein>
<evidence type="ECO:0000256" key="3">
    <source>
        <dbReference type="ARBA" id="ARBA00023239"/>
    </source>
</evidence>